<sequence length="190" mass="21047">MRPGSTAVADPKAVNSHQNECSRPPSTPHLPHHPRRRWPRQTATIPDLHHEAPKRALEIPLPTPPSPRRLLSSSSSVSLLSLASASPVITSARSLLRNARGIVAWRKTRLSCCRASRALTGPVKRSSFVLIVSISRGCWMELPMGWWTRRLLERVLVVRLKFGCSSPGACCYCDGCFMVLRRLGGLLAER</sequence>
<feature type="compositionally biased region" description="Basic residues" evidence="1">
    <location>
        <begin position="30"/>
        <end position="39"/>
    </location>
</feature>
<gene>
    <name evidence="2" type="ORF">BJ508DRAFT_161252</name>
</gene>
<dbReference type="AlphaFoldDB" id="A0A3N4HW93"/>
<evidence type="ECO:0000313" key="3">
    <source>
        <dbReference type="Proteomes" id="UP000275078"/>
    </source>
</evidence>
<name>A0A3N4HW93_ASCIM</name>
<reference evidence="2 3" key="1">
    <citation type="journal article" date="2018" name="Nat. Ecol. Evol.">
        <title>Pezizomycetes genomes reveal the molecular basis of ectomycorrhizal truffle lifestyle.</title>
        <authorList>
            <person name="Murat C."/>
            <person name="Payen T."/>
            <person name="Noel B."/>
            <person name="Kuo A."/>
            <person name="Morin E."/>
            <person name="Chen J."/>
            <person name="Kohler A."/>
            <person name="Krizsan K."/>
            <person name="Balestrini R."/>
            <person name="Da Silva C."/>
            <person name="Montanini B."/>
            <person name="Hainaut M."/>
            <person name="Levati E."/>
            <person name="Barry K.W."/>
            <person name="Belfiori B."/>
            <person name="Cichocki N."/>
            <person name="Clum A."/>
            <person name="Dockter R.B."/>
            <person name="Fauchery L."/>
            <person name="Guy J."/>
            <person name="Iotti M."/>
            <person name="Le Tacon F."/>
            <person name="Lindquist E.A."/>
            <person name="Lipzen A."/>
            <person name="Malagnac F."/>
            <person name="Mello A."/>
            <person name="Molinier V."/>
            <person name="Miyauchi S."/>
            <person name="Poulain J."/>
            <person name="Riccioni C."/>
            <person name="Rubini A."/>
            <person name="Sitrit Y."/>
            <person name="Splivallo R."/>
            <person name="Traeger S."/>
            <person name="Wang M."/>
            <person name="Zifcakova L."/>
            <person name="Wipf D."/>
            <person name="Zambonelli A."/>
            <person name="Paolocci F."/>
            <person name="Nowrousian M."/>
            <person name="Ottonello S."/>
            <person name="Baldrian P."/>
            <person name="Spatafora J.W."/>
            <person name="Henrissat B."/>
            <person name="Nagy L.G."/>
            <person name="Aury J.M."/>
            <person name="Wincker P."/>
            <person name="Grigoriev I.V."/>
            <person name="Bonfante P."/>
            <person name="Martin F.M."/>
        </authorList>
    </citation>
    <scope>NUCLEOTIDE SEQUENCE [LARGE SCALE GENOMIC DNA]</scope>
    <source>
        <strain evidence="2 3">RN42</strain>
    </source>
</reference>
<protein>
    <submittedName>
        <fullName evidence="2">Uncharacterized protein</fullName>
    </submittedName>
</protein>
<evidence type="ECO:0000313" key="2">
    <source>
        <dbReference type="EMBL" id="RPA78112.1"/>
    </source>
</evidence>
<dbReference type="Proteomes" id="UP000275078">
    <property type="component" value="Unassembled WGS sequence"/>
</dbReference>
<keyword evidence="3" id="KW-1185">Reference proteome</keyword>
<feature type="region of interest" description="Disordered" evidence="1">
    <location>
        <begin position="1"/>
        <end position="70"/>
    </location>
</feature>
<organism evidence="2 3">
    <name type="scientific">Ascobolus immersus RN42</name>
    <dbReference type="NCBI Taxonomy" id="1160509"/>
    <lineage>
        <taxon>Eukaryota</taxon>
        <taxon>Fungi</taxon>
        <taxon>Dikarya</taxon>
        <taxon>Ascomycota</taxon>
        <taxon>Pezizomycotina</taxon>
        <taxon>Pezizomycetes</taxon>
        <taxon>Pezizales</taxon>
        <taxon>Ascobolaceae</taxon>
        <taxon>Ascobolus</taxon>
    </lineage>
</organism>
<proteinExistence type="predicted"/>
<accession>A0A3N4HW93</accession>
<evidence type="ECO:0000256" key="1">
    <source>
        <dbReference type="SAM" id="MobiDB-lite"/>
    </source>
</evidence>
<feature type="compositionally biased region" description="Basic and acidic residues" evidence="1">
    <location>
        <begin position="47"/>
        <end position="57"/>
    </location>
</feature>
<dbReference type="EMBL" id="ML119716">
    <property type="protein sequence ID" value="RPA78112.1"/>
    <property type="molecule type" value="Genomic_DNA"/>
</dbReference>